<keyword evidence="3 6" id="KW-1133">Transmembrane helix</keyword>
<feature type="compositionally biased region" description="Low complexity" evidence="5">
    <location>
        <begin position="439"/>
        <end position="452"/>
    </location>
</feature>
<feature type="region of interest" description="Disordered" evidence="5">
    <location>
        <begin position="844"/>
        <end position="867"/>
    </location>
</feature>
<feature type="domain" description="Ion transport" evidence="7">
    <location>
        <begin position="1"/>
        <end position="237"/>
    </location>
</feature>
<evidence type="ECO:0000259" key="7">
    <source>
        <dbReference type="Pfam" id="PF00520"/>
    </source>
</evidence>
<dbReference type="GO" id="GO:0070509">
    <property type="term" value="P:calcium ion import"/>
    <property type="evidence" value="ECO:0007669"/>
    <property type="project" value="TreeGrafter"/>
</dbReference>
<feature type="transmembrane region" description="Helical" evidence="6">
    <location>
        <begin position="21"/>
        <end position="41"/>
    </location>
</feature>
<evidence type="ECO:0000256" key="2">
    <source>
        <dbReference type="ARBA" id="ARBA00022692"/>
    </source>
</evidence>
<evidence type="ECO:0000256" key="5">
    <source>
        <dbReference type="SAM" id="MobiDB-lite"/>
    </source>
</evidence>
<keyword evidence="2 6" id="KW-0812">Transmembrane</keyword>
<feature type="transmembrane region" description="Helical" evidence="6">
    <location>
        <begin position="119"/>
        <end position="138"/>
    </location>
</feature>
<dbReference type="GO" id="GO:0001518">
    <property type="term" value="C:voltage-gated sodium channel complex"/>
    <property type="evidence" value="ECO:0007669"/>
    <property type="project" value="TreeGrafter"/>
</dbReference>
<dbReference type="FunFam" id="1.20.120.350:FF:000008">
    <property type="entry name" value="Voltage-dependent T-type calcium channel subunit alpha"/>
    <property type="match status" value="1"/>
</dbReference>
<evidence type="ECO:0000256" key="3">
    <source>
        <dbReference type="ARBA" id="ARBA00022989"/>
    </source>
</evidence>
<sequence length="867" mass="95095">MSIEHYKQPQYLEEVLKYCNYVFTCIFVIEALLKLVAFGIQRFFKDRWNQLDIAIVALSIMGIALEELKMNAALPINPTIIRIMRVLRIARVLKLLKMATGMRALLDTVMQALPQVGNLGLLFMLLFFIYAALGVELFGKLECNDNNPCEGLSRHATFENFGMAFLTLFRVSTGDNWNGIMKDTLRECQEDERHCLSYLPWVSPIYFVTFVLMAQFVLVNVVVAVLMKHLEESNKEAKEDAEMDAEIALEMAMEQERKLSTTSNSSSVDGAYVGPCPQSPGEDEEVQYINPELLSPRKMSVSRMHSLPNDSYMFRPVRPASAPYPLEEIDSQQHHSGSVTSVHSQPCGGRALLQVPDASPARPRLPSNLIPPRIAPPSPSPSPRALRRQVAVKLDSVESQSCEQQERPNPAQLPPPSPSQLSPQTSSPSPLPPPPPSSPMALSLPPGSASAFPLPPTSPAHLSALLPALPPPPPSPSLLLPPPPSPRHPLRSPGLHRPRPYSSTSVRDPADEEVCHITSSACHRWREEEGDGLESRGKVGRSHSLSPYTSPYSLDYSPPPPSMLPSSSSKSTLNLLQVGLKDRDFRKGFSVDNQGFLEKPASLSVGFPEEQRRHSIEVCLPQSGVAADDRAFEQEVRRTERGGQAFPVRVQSVGGGHRKKKISPPCISIHPPSEREHLQPASPPQLTADCSMTLRRRTPSYDLTHHTPSKTHTQDVLADTQMLSPVHAALAPVPITIQALSPTHTLTPSRASTPVHMQSCTPPHPSTPTHSHIPISPHIFIQPHAPLVPNPMPFSQTHSLSPIQRHASLSGDCVPLPQFTFDQPQSRFMSGLSAGLSDTDTATCSSPFDNRLGGGAGFSAKNRRTAQ</sequence>
<dbReference type="GO" id="GO:0008332">
    <property type="term" value="F:low voltage-gated calcium channel activity"/>
    <property type="evidence" value="ECO:0007669"/>
    <property type="project" value="TreeGrafter"/>
</dbReference>
<keyword evidence="4 6" id="KW-0472">Membrane</keyword>
<dbReference type="InterPro" id="IPR027359">
    <property type="entry name" value="Volt_channel_dom_sf"/>
</dbReference>
<accession>A0A3P8WSI5</accession>
<protein>
    <submittedName>
        <fullName evidence="8">Voltage-dependent T-type calcium channel subunit alpha-1H-like</fullName>
    </submittedName>
</protein>
<reference evidence="8" key="3">
    <citation type="submission" date="2025-09" db="UniProtKB">
        <authorList>
            <consortium name="Ensembl"/>
        </authorList>
    </citation>
    <scope>IDENTIFICATION</scope>
</reference>
<feature type="compositionally biased region" description="Polar residues" evidence="5">
    <location>
        <begin position="750"/>
        <end position="760"/>
    </location>
</feature>
<dbReference type="FunFam" id="1.10.287.70:FF:000054">
    <property type="entry name" value="Voltage-dependent T-type calcium channel subunit alpha"/>
    <property type="match status" value="1"/>
</dbReference>
<evidence type="ECO:0000256" key="6">
    <source>
        <dbReference type="SAM" id="Phobius"/>
    </source>
</evidence>
<feature type="compositionally biased region" description="Polar residues" evidence="5">
    <location>
        <begin position="334"/>
        <end position="344"/>
    </location>
</feature>
<feature type="compositionally biased region" description="Pro residues" evidence="5">
    <location>
        <begin position="373"/>
        <end position="382"/>
    </location>
</feature>
<dbReference type="OrthoDB" id="416585at2759"/>
<dbReference type="GO" id="GO:0043005">
    <property type="term" value="C:neuron projection"/>
    <property type="evidence" value="ECO:0007669"/>
    <property type="project" value="TreeGrafter"/>
</dbReference>
<feature type="region of interest" description="Disordered" evidence="5">
    <location>
        <begin position="258"/>
        <end position="283"/>
    </location>
</feature>
<dbReference type="GO" id="GO:0005248">
    <property type="term" value="F:voltage-gated sodium channel activity"/>
    <property type="evidence" value="ECO:0007669"/>
    <property type="project" value="TreeGrafter"/>
</dbReference>
<dbReference type="GO" id="GO:0086010">
    <property type="term" value="P:membrane depolarization during action potential"/>
    <property type="evidence" value="ECO:0007669"/>
    <property type="project" value="TreeGrafter"/>
</dbReference>
<feature type="compositionally biased region" description="Pro residues" evidence="5">
    <location>
        <begin position="429"/>
        <end position="438"/>
    </location>
</feature>
<dbReference type="Pfam" id="PF00520">
    <property type="entry name" value="Ion_trans"/>
    <property type="match status" value="1"/>
</dbReference>
<dbReference type="Proteomes" id="UP000265120">
    <property type="component" value="Chromosome 17"/>
</dbReference>
<reference evidence="8 9" key="1">
    <citation type="journal article" date="2014" name="Nat. Genet.">
        <title>Whole-genome sequence of a flatfish provides insights into ZW sex chromosome evolution and adaptation to a benthic lifestyle.</title>
        <authorList>
            <person name="Chen S."/>
            <person name="Zhang G."/>
            <person name="Shao C."/>
            <person name="Huang Q."/>
            <person name="Liu G."/>
            <person name="Zhang P."/>
            <person name="Song W."/>
            <person name="An N."/>
            <person name="Chalopin D."/>
            <person name="Volff J.N."/>
            <person name="Hong Y."/>
            <person name="Li Q."/>
            <person name="Sha Z."/>
            <person name="Zhou H."/>
            <person name="Xie M."/>
            <person name="Yu Q."/>
            <person name="Liu Y."/>
            <person name="Xiang H."/>
            <person name="Wang N."/>
            <person name="Wu K."/>
            <person name="Yang C."/>
            <person name="Zhou Q."/>
            <person name="Liao X."/>
            <person name="Yang L."/>
            <person name="Hu Q."/>
            <person name="Zhang J."/>
            <person name="Meng L."/>
            <person name="Jin L."/>
            <person name="Tian Y."/>
            <person name="Lian J."/>
            <person name="Yang J."/>
            <person name="Miao G."/>
            <person name="Liu S."/>
            <person name="Liang Z."/>
            <person name="Yan F."/>
            <person name="Li Y."/>
            <person name="Sun B."/>
            <person name="Zhang H."/>
            <person name="Zhang J."/>
            <person name="Zhu Y."/>
            <person name="Du M."/>
            <person name="Zhao Y."/>
            <person name="Schartl M."/>
            <person name="Tang Q."/>
            <person name="Wang J."/>
        </authorList>
    </citation>
    <scope>NUCLEOTIDE SEQUENCE</scope>
</reference>
<dbReference type="OMA" id="VWHITSS"/>
<reference evidence="8" key="2">
    <citation type="submission" date="2025-08" db="UniProtKB">
        <authorList>
            <consortium name="Ensembl"/>
        </authorList>
    </citation>
    <scope>IDENTIFICATION</scope>
</reference>
<dbReference type="AlphaFoldDB" id="A0A3P8WSI5"/>
<dbReference type="InterPro" id="IPR005821">
    <property type="entry name" value="Ion_trans_dom"/>
</dbReference>
<evidence type="ECO:0000256" key="1">
    <source>
        <dbReference type="ARBA" id="ARBA00004141"/>
    </source>
</evidence>
<dbReference type="InterPro" id="IPR043203">
    <property type="entry name" value="VGCC_Ca_Na"/>
</dbReference>
<dbReference type="GO" id="GO:0045956">
    <property type="term" value="P:positive regulation of calcium ion-dependent exocytosis"/>
    <property type="evidence" value="ECO:0007669"/>
    <property type="project" value="TreeGrafter"/>
</dbReference>
<comment type="subcellular location">
    <subcellularLocation>
        <location evidence="1">Membrane</location>
        <topology evidence="1">Multi-pass membrane protein</topology>
    </subcellularLocation>
</comment>
<dbReference type="RefSeq" id="XP_008328396.2">
    <property type="nucleotide sequence ID" value="XM_008330174.3"/>
</dbReference>
<dbReference type="InParanoid" id="A0A3P8WSI5"/>
<dbReference type="Ensembl" id="ENSCSET00000030121.1">
    <property type="protein sequence ID" value="ENSCSEP00000029719.1"/>
    <property type="gene ID" value="ENSCSEG00000019045.1"/>
</dbReference>
<keyword evidence="9" id="KW-1185">Reference proteome</keyword>
<organism evidence="8 9">
    <name type="scientific">Cynoglossus semilaevis</name>
    <name type="common">Tongue sole</name>
    <dbReference type="NCBI Taxonomy" id="244447"/>
    <lineage>
        <taxon>Eukaryota</taxon>
        <taxon>Metazoa</taxon>
        <taxon>Chordata</taxon>
        <taxon>Craniata</taxon>
        <taxon>Vertebrata</taxon>
        <taxon>Euteleostomi</taxon>
        <taxon>Actinopterygii</taxon>
        <taxon>Neopterygii</taxon>
        <taxon>Teleostei</taxon>
        <taxon>Neoteleostei</taxon>
        <taxon>Acanthomorphata</taxon>
        <taxon>Carangaria</taxon>
        <taxon>Pleuronectiformes</taxon>
        <taxon>Pleuronectoidei</taxon>
        <taxon>Cynoglossidae</taxon>
        <taxon>Cynoglossinae</taxon>
        <taxon>Cynoglossus</taxon>
    </lineage>
</organism>
<proteinExistence type="predicted"/>
<dbReference type="GeneID" id="103393272"/>
<feature type="region of interest" description="Disordered" evidence="5">
    <location>
        <begin position="331"/>
        <end position="569"/>
    </location>
</feature>
<feature type="compositionally biased region" description="Basic residues" evidence="5">
    <location>
        <begin position="488"/>
        <end position="499"/>
    </location>
</feature>
<evidence type="ECO:0000313" key="8">
    <source>
        <dbReference type="Ensembl" id="ENSCSEP00000029719.1"/>
    </source>
</evidence>
<dbReference type="GeneTree" id="ENSGT00940000165827"/>
<dbReference type="PANTHER" id="PTHR10037">
    <property type="entry name" value="VOLTAGE-GATED CATION CHANNEL CALCIUM AND SODIUM"/>
    <property type="match status" value="1"/>
</dbReference>
<name>A0A3P8WSI5_CYNSE</name>
<dbReference type="KEGG" id="csem:103393272"/>
<dbReference type="PANTHER" id="PTHR10037:SF192">
    <property type="entry name" value="VOLTAGE-DEPENDENT T-TYPE CALCIUM CHANNEL SUBUNIT ALPHA-1H"/>
    <property type="match status" value="1"/>
</dbReference>
<dbReference type="Gene3D" id="1.10.287.70">
    <property type="match status" value="1"/>
</dbReference>
<feature type="transmembrane region" description="Helical" evidence="6">
    <location>
        <begin position="205"/>
        <end position="227"/>
    </location>
</feature>
<evidence type="ECO:0000256" key="4">
    <source>
        <dbReference type="ARBA" id="ARBA00023136"/>
    </source>
</evidence>
<dbReference type="SUPFAM" id="SSF81324">
    <property type="entry name" value="Voltage-gated potassium channels"/>
    <property type="match status" value="1"/>
</dbReference>
<feature type="region of interest" description="Disordered" evidence="5">
    <location>
        <begin position="750"/>
        <end position="770"/>
    </location>
</feature>
<evidence type="ECO:0000313" key="9">
    <source>
        <dbReference type="Proteomes" id="UP000265120"/>
    </source>
</evidence>
<feature type="compositionally biased region" description="Low complexity" evidence="5">
    <location>
        <begin position="542"/>
        <end position="556"/>
    </location>
</feature>
<feature type="compositionally biased region" description="Pro residues" evidence="5">
    <location>
        <begin position="468"/>
        <end position="487"/>
    </location>
</feature>
<feature type="compositionally biased region" description="Low complexity" evidence="5">
    <location>
        <begin position="419"/>
        <end position="428"/>
    </location>
</feature>
<dbReference type="Gene3D" id="1.20.120.350">
    <property type="entry name" value="Voltage-gated potassium channels. Chain C"/>
    <property type="match status" value="1"/>
</dbReference>